<feature type="domain" description="Potassium channel" evidence="16">
    <location>
        <begin position="168"/>
        <end position="242"/>
    </location>
</feature>
<evidence type="ECO:0000313" key="17">
    <source>
        <dbReference type="EMBL" id="CAJ0608450.1"/>
    </source>
</evidence>
<dbReference type="GO" id="GO:1990573">
    <property type="term" value="P:potassium ion import across plasma membrane"/>
    <property type="evidence" value="ECO:0007669"/>
    <property type="project" value="TreeGrafter"/>
</dbReference>
<evidence type="ECO:0000259" key="16">
    <source>
        <dbReference type="Pfam" id="PF07885"/>
    </source>
</evidence>
<dbReference type="PANTHER" id="PTHR11827:SF6">
    <property type="entry name" value="SOLUTE CARRIER FAMILY 12 MEMBER 8"/>
    <property type="match status" value="1"/>
</dbReference>
<evidence type="ECO:0000256" key="6">
    <source>
        <dbReference type="ARBA" id="ARBA00022826"/>
    </source>
</evidence>
<feature type="transmembrane region" description="Helical" evidence="14">
    <location>
        <begin position="600"/>
        <end position="618"/>
    </location>
</feature>
<dbReference type="InterPro" id="IPR003092">
    <property type="entry name" value="2pore_dom_K_chnl_TASK"/>
</dbReference>
<dbReference type="AlphaFoldDB" id="A0AA36MFL8"/>
<dbReference type="FunFam" id="1.20.1740.10:FF:000089">
    <property type="entry name" value="Protein CBG13067"/>
    <property type="match status" value="1"/>
</dbReference>
<evidence type="ECO:0000256" key="14">
    <source>
        <dbReference type="SAM" id="Phobius"/>
    </source>
</evidence>
<dbReference type="PRINTS" id="PR01095">
    <property type="entry name" value="TASKCHANNEL"/>
</dbReference>
<evidence type="ECO:0000256" key="7">
    <source>
        <dbReference type="ARBA" id="ARBA00022958"/>
    </source>
</evidence>
<keyword evidence="18" id="KW-1185">Reference proteome</keyword>
<accession>A0AA36MFL8</accession>
<dbReference type="GO" id="GO:0055064">
    <property type="term" value="P:chloride ion homeostasis"/>
    <property type="evidence" value="ECO:0007669"/>
    <property type="project" value="TreeGrafter"/>
</dbReference>
<name>A0AA36MFL8_CYLNA</name>
<evidence type="ECO:0000256" key="8">
    <source>
        <dbReference type="ARBA" id="ARBA00022989"/>
    </source>
</evidence>
<protein>
    <submittedName>
        <fullName evidence="17">Uncharacterized protein</fullName>
    </submittedName>
</protein>
<sequence>MKRQNIRTLSLIVCTFTYLLVGAAVFDALESDNELQQRALVQRVKEMLMAKYNMTSADYDVLEATIVKSIPHKAGYQWKFSGAFYFATTVITTIGYGHSTPLTTGGKLFCMFYALAGIPLGLVMFQSIGERMNTFAAGVLRFARKASGRAPVVNHIDLIFVAFGLGTFLMAFGALAFSKYENWTYFDSLYYCFTTLTTIGFGDFVALQKGGALQNRPDYVVFSLVFILFGLTVISAAMNLLVLRFLTMNTEDERRDEQQAKLAARGLVRVGGRRRDSDDDVTSPVGLPLSDNVSVCSCSCYRVPYLEEEVRQRQNRTSAVNTTGEDANVRHTHYATTSIGQIMEATVYCLSSCKPLGKQNNEYMNSLYAHETREQENIPWWQRNFLLNQPVLFGTWDGVFTTVMVNIFGIIVFLRMGWIVGTAGVANAILLLVICTALALITVFSAIGIVERCQIQSGGIYFLVSHVLGGRVGGAVGLMYALGQAVATGLVAVGFAESVAHLFDSESRVLTKVIAIATLIVLTGINTAGVSWVVRLQLLLLAFLALAVLDFLFGALFTSDPMHGISRFSYARLRENADPMYSTVNCTPIGFDRIIPDQSFFTVFGVFFANFLGILAGVNMSGDLKDPHKSIPLGELSAVAVSSSVCFLFIMILGATGDRLSLICDSLISEKVALTGFLFMIGLYICSLSSTIGALLGTPRVLQGIAAEGIIPILNPLAQGSGPNKNPVLAGIVLMAVASVFVLLGDLNQLAILSTMPFLITYAFVNYAYVSLAMSYDLLTITHAAEDSAKYGSMQKIGDLDELFPERQHQGSAASIEAGGIVGQPATWYSMFSNRYIAFVGFLVNLLIILLIDFWFAVAHFAVLIILYFYIGRVCPQCSPGISTFSIPHMFRTAFSSLEAIGVFNRGPTVLTKEGPSKDVLTEQLNESNPDYQDRKQYHHAENVTQEFD</sequence>
<organism evidence="17 18">
    <name type="scientific">Cylicocyclus nassatus</name>
    <name type="common">Nematode worm</name>
    <dbReference type="NCBI Taxonomy" id="53992"/>
    <lineage>
        <taxon>Eukaryota</taxon>
        <taxon>Metazoa</taxon>
        <taxon>Ecdysozoa</taxon>
        <taxon>Nematoda</taxon>
        <taxon>Chromadorea</taxon>
        <taxon>Rhabditida</taxon>
        <taxon>Rhabditina</taxon>
        <taxon>Rhabditomorpha</taxon>
        <taxon>Strongyloidea</taxon>
        <taxon>Strongylidae</taxon>
        <taxon>Cylicocyclus</taxon>
    </lineage>
</organism>
<evidence type="ECO:0000256" key="2">
    <source>
        <dbReference type="ARBA" id="ARBA00006666"/>
    </source>
</evidence>
<dbReference type="GO" id="GO:0016020">
    <property type="term" value="C:membrane"/>
    <property type="evidence" value="ECO:0007669"/>
    <property type="project" value="UniProtKB-SubCell"/>
</dbReference>
<evidence type="ECO:0000256" key="3">
    <source>
        <dbReference type="ARBA" id="ARBA00022448"/>
    </source>
</evidence>
<reference evidence="17" key="1">
    <citation type="submission" date="2023-07" db="EMBL/GenBank/DDBJ databases">
        <authorList>
            <consortium name="CYATHOMIX"/>
        </authorList>
    </citation>
    <scope>NUCLEOTIDE SEQUENCE</scope>
    <source>
        <strain evidence="17">N/A</strain>
    </source>
</reference>
<evidence type="ECO:0000256" key="5">
    <source>
        <dbReference type="ARBA" id="ARBA00022692"/>
    </source>
</evidence>
<dbReference type="GO" id="GO:0055075">
    <property type="term" value="P:potassium ion homeostasis"/>
    <property type="evidence" value="ECO:0007669"/>
    <property type="project" value="TreeGrafter"/>
</dbReference>
<evidence type="ECO:0000259" key="15">
    <source>
        <dbReference type="Pfam" id="PF00324"/>
    </source>
</evidence>
<feature type="transmembrane region" description="Helical" evidence="14">
    <location>
        <begin position="426"/>
        <end position="447"/>
    </location>
</feature>
<feature type="transmembrane region" description="Helical" evidence="14">
    <location>
        <begin position="391"/>
        <end position="414"/>
    </location>
</feature>
<proteinExistence type="inferred from homology"/>
<keyword evidence="9 12" id="KW-0406">Ion transport</keyword>
<evidence type="ECO:0000313" key="18">
    <source>
        <dbReference type="Proteomes" id="UP001176961"/>
    </source>
</evidence>
<dbReference type="GO" id="GO:0005267">
    <property type="term" value="F:potassium channel activity"/>
    <property type="evidence" value="ECO:0007669"/>
    <property type="project" value="UniProtKB-KW"/>
</dbReference>
<feature type="transmembrane region" description="Helical" evidence="14">
    <location>
        <begin position="189"/>
        <end position="207"/>
    </location>
</feature>
<evidence type="ECO:0000256" key="12">
    <source>
        <dbReference type="RuleBase" id="RU003857"/>
    </source>
</evidence>
<dbReference type="Pfam" id="PF00324">
    <property type="entry name" value="AA_permease"/>
    <property type="match status" value="1"/>
</dbReference>
<evidence type="ECO:0000256" key="1">
    <source>
        <dbReference type="ARBA" id="ARBA00004141"/>
    </source>
</evidence>
<dbReference type="Proteomes" id="UP001176961">
    <property type="component" value="Unassembled WGS sequence"/>
</dbReference>
<evidence type="ECO:0000256" key="4">
    <source>
        <dbReference type="ARBA" id="ARBA00022538"/>
    </source>
</evidence>
<keyword evidence="5 12" id="KW-0812">Transmembrane</keyword>
<feature type="transmembrane region" description="Helical" evidence="14">
    <location>
        <begin position="672"/>
        <end position="695"/>
    </location>
</feature>
<feature type="transmembrane region" description="Helical" evidence="14">
    <location>
        <begin position="219"/>
        <end position="246"/>
    </location>
</feature>
<keyword evidence="11 12" id="KW-0407">Ion channel</keyword>
<keyword evidence="8 14" id="KW-1133">Transmembrane helix</keyword>
<comment type="subcellular location">
    <subcellularLocation>
        <location evidence="1">Membrane</location>
        <topology evidence="1">Multi-pass membrane protein</topology>
    </subcellularLocation>
</comment>
<dbReference type="SUPFAM" id="SSF81324">
    <property type="entry name" value="Voltage-gated potassium channels"/>
    <property type="match status" value="2"/>
</dbReference>
<dbReference type="FunFam" id="1.10.287.70:FF:000090">
    <property type="entry name" value="two pore potassium channel protein sup-9"/>
    <property type="match status" value="1"/>
</dbReference>
<keyword evidence="4" id="KW-0633">Potassium transport</keyword>
<feature type="domain" description="Amino acid permease/ SLC12A" evidence="15">
    <location>
        <begin position="402"/>
        <end position="769"/>
    </location>
</feature>
<gene>
    <name evidence="17" type="ORF">CYNAS_LOCUS20433</name>
</gene>
<keyword evidence="3 12" id="KW-0813">Transport</keyword>
<keyword evidence="6" id="KW-0631">Potassium channel</keyword>
<feature type="transmembrane region" description="Helical" evidence="14">
    <location>
        <begin position="78"/>
        <end position="96"/>
    </location>
</feature>
<feature type="transmembrane region" description="Helical" evidence="14">
    <location>
        <begin position="538"/>
        <end position="557"/>
    </location>
</feature>
<dbReference type="Gene3D" id="1.10.287.70">
    <property type="match status" value="1"/>
</dbReference>
<dbReference type="GO" id="GO:0015379">
    <property type="term" value="F:potassium:chloride symporter activity"/>
    <property type="evidence" value="ECO:0007669"/>
    <property type="project" value="TreeGrafter"/>
</dbReference>
<feature type="transmembrane region" description="Helical" evidence="14">
    <location>
        <begin position="510"/>
        <end position="532"/>
    </location>
</feature>
<feature type="region of interest" description="Disordered" evidence="13">
    <location>
        <begin position="927"/>
        <end position="949"/>
    </location>
</feature>
<dbReference type="Gene3D" id="1.20.1740.10">
    <property type="entry name" value="Amino acid/polyamine transporter I"/>
    <property type="match status" value="1"/>
</dbReference>
<feature type="transmembrane region" description="Helical" evidence="14">
    <location>
        <begin position="638"/>
        <end position="660"/>
    </location>
</feature>
<feature type="domain" description="Potassium channel" evidence="16">
    <location>
        <begin position="64"/>
        <end position="132"/>
    </location>
</feature>
<evidence type="ECO:0000256" key="10">
    <source>
        <dbReference type="ARBA" id="ARBA00023136"/>
    </source>
</evidence>
<dbReference type="InterPro" id="IPR003280">
    <property type="entry name" value="2pore_dom_K_chnl"/>
</dbReference>
<comment type="similarity">
    <text evidence="2 12">Belongs to the two pore domain potassium channel (TC 1.A.1.8) family.</text>
</comment>
<dbReference type="Pfam" id="PF07885">
    <property type="entry name" value="Ion_trans_2"/>
    <property type="match status" value="2"/>
</dbReference>
<dbReference type="PRINTS" id="PR01333">
    <property type="entry name" value="2POREKCHANEL"/>
</dbReference>
<keyword evidence="7" id="KW-0630">Potassium</keyword>
<dbReference type="PANTHER" id="PTHR11827">
    <property type="entry name" value="SOLUTE CARRIER FAMILY 12, CATION COTRANSPORTERS"/>
    <property type="match status" value="1"/>
</dbReference>
<feature type="transmembrane region" description="Helical" evidence="14">
    <location>
        <begin position="837"/>
        <end position="870"/>
    </location>
</feature>
<feature type="transmembrane region" description="Helical" evidence="14">
    <location>
        <begin position="158"/>
        <end position="177"/>
    </location>
</feature>
<evidence type="ECO:0000256" key="11">
    <source>
        <dbReference type="ARBA" id="ARBA00023303"/>
    </source>
</evidence>
<dbReference type="GO" id="GO:0006884">
    <property type="term" value="P:cell volume homeostasis"/>
    <property type="evidence" value="ECO:0007669"/>
    <property type="project" value="TreeGrafter"/>
</dbReference>
<feature type="compositionally biased region" description="Basic and acidic residues" evidence="13">
    <location>
        <begin position="932"/>
        <end position="942"/>
    </location>
</feature>
<feature type="transmembrane region" description="Helical" evidence="14">
    <location>
        <begin position="108"/>
        <end position="128"/>
    </location>
</feature>
<dbReference type="InterPro" id="IPR004842">
    <property type="entry name" value="SLC12A_fam"/>
</dbReference>
<dbReference type="EMBL" id="CATQJL010000316">
    <property type="protein sequence ID" value="CAJ0608450.1"/>
    <property type="molecule type" value="Genomic_DNA"/>
</dbReference>
<evidence type="ECO:0000256" key="9">
    <source>
        <dbReference type="ARBA" id="ARBA00023065"/>
    </source>
</evidence>
<evidence type="ECO:0000256" key="13">
    <source>
        <dbReference type="SAM" id="MobiDB-lite"/>
    </source>
</evidence>
<feature type="transmembrane region" description="Helical" evidence="14">
    <location>
        <begin position="727"/>
        <end position="744"/>
    </location>
</feature>
<dbReference type="InterPro" id="IPR013099">
    <property type="entry name" value="K_chnl_dom"/>
</dbReference>
<comment type="caution">
    <text evidence="17">The sequence shown here is derived from an EMBL/GenBank/DDBJ whole genome shotgun (WGS) entry which is preliminary data.</text>
</comment>
<feature type="transmembrane region" description="Helical" evidence="14">
    <location>
        <begin position="750"/>
        <end position="770"/>
    </location>
</feature>
<dbReference type="InterPro" id="IPR004841">
    <property type="entry name" value="AA-permease/SLC12A_dom"/>
</dbReference>
<keyword evidence="10 14" id="KW-0472">Membrane</keyword>